<dbReference type="RefSeq" id="WP_301202080.1">
    <property type="nucleotide sequence ID" value="NZ_JAPDPI010000053.1"/>
</dbReference>
<organism evidence="3 4">
    <name type="scientific">Plebeiibacterium marinum</name>
    <dbReference type="NCBI Taxonomy" id="2992111"/>
    <lineage>
        <taxon>Bacteria</taxon>
        <taxon>Pseudomonadati</taxon>
        <taxon>Bacteroidota</taxon>
        <taxon>Bacteroidia</taxon>
        <taxon>Marinilabiliales</taxon>
        <taxon>Marinilabiliaceae</taxon>
        <taxon>Plebeiibacterium</taxon>
    </lineage>
</organism>
<dbReference type="PANTHER" id="PTHR22911:SF79">
    <property type="entry name" value="MOBA-LIKE NTP TRANSFERASE DOMAIN-CONTAINING PROTEIN"/>
    <property type="match status" value="1"/>
</dbReference>
<dbReference type="EMBL" id="JAPDPI010000053">
    <property type="protein sequence ID" value="MCW3807641.1"/>
    <property type="molecule type" value="Genomic_DNA"/>
</dbReference>
<feature type="transmembrane region" description="Helical" evidence="1">
    <location>
        <begin position="93"/>
        <end position="110"/>
    </location>
</feature>
<dbReference type="InterPro" id="IPR037185">
    <property type="entry name" value="EmrE-like"/>
</dbReference>
<feature type="transmembrane region" description="Helical" evidence="1">
    <location>
        <begin position="238"/>
        <end position="257"/>
    </location>
</feature>
<evidence type="ECO:0000256" key="1">
    <source>
        <dbReference type="SAM" id="Phobius"/>
    </source>
</evidence>
<comment type="caution">
    <text evidence="3">The sequence shown here is derived from an EMBL/GenBank/DDBJ whole genome shotgun (WGS) entry which is preliminary data.</text>
</comment>
<dbReference type="Proteomes" id="UP001207408">
    <property type="component" value="Unassembled WGS sequence"/>
</dbReference>
<feature type="domain" description="EamA" evidence="2">
    <location>
        <begin position="149"/>
        <end position="278"/>
    </location>
</feature>
<dbReference type="SUPFAM" id="SSF103481">
    <property type="entry name" value="Multidrug resistance efflux transporter EmrE"/>
    <property type="match status" value="2"/>
</dbReference>
<feature type="transmembrane region" description="Helical" evidence="1">
    <location>
        <begin position="12"/>
        <end position="30"/>
    </location>
</feature>
<feature type="transmembrane region" description="Helical" evidence="1">
    <location>
        <begin position="205"/>
        <end position="226"/>
    </location>
</feature>
<feature type="transmembrane region" description="Helical" evidence="1">
    <location>
        <begin position="122"/>
        <end position="141"/>
    </location>
</feature>
<dbReference type="Pfam" id="PF00892">
    <property type="entry name" value="EamA"/>
    <property type="match status" value="2"/>
</dbReference>
<dbReference type="AlphaFoldDB" id="A0AAE3MH69"/>
<proteinExistence type="predicted"/>
<evidence type="ECO:0000259" key="2">
    <source>
        <dbReference type="Pfam" id="PF00892"/>
    </source>
</evidence>
<feature type="domain" description="EamA" evidence="2">
    <location>
        <begin position="15"/>
        <end position="137"/>
    </location>
</feature>
<feature type="transmembrane region" description="Helical" evidence="1">
    <location>
        <begin position="36"/>
        <end position="55"/>
    </location>
</feature>
<feature type="transmembrane region" description="Helical" evidence="1">
    <location>
        <begin position="263"/>
        <end position="284"/>
    </location>
</feature>
<evidence type="ECO:0000313" key="3">
    <source>
        <dbReference type="EMBL" id="MCW3807641.1"/>
    </source>
</evidence>
<protein>
    <submittedName>
        <fullName evidence="3">DMT family transporter</fullName>
    </submittedName>
</protein>
<accession>A0AAE3MH69</accession>
<sequence length="301" mass="33311">MGKNTNINHVIQLNVAFVFMATAGTLARYIDMPVPFLIGFRAIVAGFIIFLFCKWKGIELRIPKADRGVVFLSGVLMGVHWITYFYSLRLSNVAVGMISLFTFPVITAFLEPVILKHKFRKIQIVLGLIVLLGVYFLVPELDFKNSYFIAICVGVFSALLFSLRNIISKGRLGHYNGSVIMMYQMVVVAVFLGPTYFLYDDIDIIGQLPAGLTLALLTTALGHTMFLTSLKHFSVTSVSIVSSTQLVYGILIALFFLKEYPDSNAVVGGAIILLSVVLESLGSARKDILNYFIKAKKITGK</sequence>
<feature type="transmembrane region" description="Helical" evidence="1">
    <location>
        <begin position="147"/>
        <end position="167"/>
    </location>
</feature>
<dbReference type="GO" id="GO:0016020">
    <property type="term" value="C:membrane"/>
    <property type="evidence" value="ECO:0007669"/>
    <property type="project" value="InterPro"/>
</dbReference>
<gene>
    <name evidence="3" type="ORF">OM074_18585</name>
</gene>
<keyword evidence="1" id="KW-0472">Membrane</keyword>
<name>A0AAE3MH69_9BACT</name>
<dbReference type="InterPro" id="IPR000620">
    <property type="entry name" value="EamA_dom"/>
</dbReference>
<feature type="transmembrane region" description="Helical" evidence="1">
    <location>
        <begin position="67"/>
        <end position="87"/>
    </location>
</feature>
<feature type="transmembrane region" description="Helical" evidence="1">
    <location>
        <begin position="179"/>
        <end position="199"/>
    </location>
</feature>
<keyword evidence="4" id="KW-1185">Reference proteome</keyword>
<keyword evidence="1" id="KW-0812">Transmembrane</keyword>
<reference evidence="3" key="1">
    <citation type="submission" date="2022-10" db="EMBL/GenBank/DDBJ databases">
        <authorList>
            <person name="Yu W.X."/>
        </authorList>
    </citation>
    <scope>NUCLEOTIDE SEQUENCE</scope>
    <source>
        <strain evidence="3">D04</strain>
    </source>
</reference>
<dbReference type="PANTHER" id="PTHR22911">
    <property type="entry name" value="ACYL-MALONYL CONDENSING ENZYME-RELATED"/>
    <property type="match status" value="1"/>
</dbReference>
<evidence type="ECO:0000313" key="4">
    <source>
        <dbReference type="Proteomes" id="UP001207408"/>
    </source>
</evidence>
<keyword evidence="1" id="KW-1133">Transmembrane helix</keyword>